<evidence type="ECO:0000313" key="3">
    <source>
        <dbReference type="Proteomes" id="UP000298030"/>
    </source>
</evidence>
<gene>
    <name evidence="2" type="ORF">FA13DRAFT_1720650</name>
</gene>
<reference evidence="2 3" key="1">
    <citation type="journal article" date="2019" name="Nat. Ecol. Evol.">
        <title>Megaphylogeny resolves global patterns of mushroom evolution.</title>
        <authorList>
            <person name="Varga T."/>
            <person name="Krizsan K."/>
            <person name="Foldi C."/>
            <person name="Dima B."/>
            <person name="Sanchez-Garcia M."/>
            <person name="Sanchez-Ramirez S."/>
            <person name="Szollosi G.J."/>
            <person name="Szarkandi J.G."/>
            <person name="Papp V."/>
            <person name="Albert L."/>
            <person name="Andreopoulos W."/>
            <person name="Angelini C."/>
            <person name="Antonin V."/>
            <person name="Barry K.W."/>
            <person name="Bougher N.L."/>
            <person name="Buchanan P."/>
            <person name="Buyck B."/>
            <person name="Bense V."/>
            <person name="Catcheside P."/>
            <person name="Chovatia M."/>
            <person name="Cooper J."/>
            <person name="Damon W."/>
            <person name="Desjardin D."/>
            <person name="Finy P."/>
            <person name="Geml J."/>
            <person name="Haridas S."/>
            <person name="Hughes K."/>
            <person name="Justo A."/>
            <person name="Karasinski D."/>
            <person name="Kautmanova I."/>
            <person name="Kiss B."/>
            <person name="Kocsube S."/>
            <person name="Kotiranta H."/>
            <person name="LaButti K.M."/>
            <person name="Lechner B.E."/>
            <person name="Liimatainen K."/>
            <person name="Lipzen A."/>
            <person name="Lukacs Z."/>
            <person name="Mihaltcheva S."/>
            <person name="Morgado L.N."/>
            <person name="Niskanen T."/>
            <person name="Noordeloos M.E."/>
            <person name="Ohm R.A."/>
            <person name="Ortiz-Santana B."/>
            <person name="Ovrebo C."/>
            <person name="Racz N."/>
            <person name="Riley R."/>
            <person name="Savchenko A."/>
            <person name="Shiryaev A."/>
            <person name="Soop K."/>
            <person name="Spirin V."/>
            <person name="Szebenyi C."/>
            <person name="Tomsovsky M."/>
            <person name="Tulloss R.E."/>
            <person name="Uehling J."/>
            <person name="Grigoriev I.V."/>
            <person name="Vagvolgyi C."/>
            <person name="Papp T."/>
            <person name="Martin F.M."/>
            <person name="Miettinen O."/>
            <person name="Hibbett D.S."/>
            <person name="Nagy L.G."/>
        </authorList>
    </citation>
    <scope>NUCLEOTIDE SEQUENCE [LARGE SCALE GENOMIC DNA]</scope>
    <source>
        <strain evidence="2 3">FP101781</strain>
    </source>
</reference>
<sequence length="286" mass="31303">MTQPIHTAQAQLDPPVPMTLRHALHCTCPVSHTIARWYDINDAAEQCTKGTETGTGVMGGAWARRMDGAMTPRDYDSVEVKVKGRRTGLELGRPPPSPSPFLSPAPSSERRKKEKRGGRGEGAHGPSTISSPASLFSVLSLPRSLCPPLSSLIQSQTDDRRRRQRDHSRCFPTPFTAGPNVVVSLATLSSSFRLNVLLSRAPKLDRNPLAPPAREEGLGEALRSRAAAVFVGGEEGGEASMFAFWFWFWSWLGCMAGRFGLRPGERGVEREERKKKEEDPTPCTGI</sequence>
<protein>
    <submittedName>
        <fullName evidence="2">Uncharacterized protein</fullName>
    </submittedName>
</protein>
<name>A0A4Y7S7D3_COPMI</name>
<keyword evidence="3" id="KW-1185">Reference proteome</keyword>
<feature type="region of interest" description="Disordered" evidence="1">
    <location>
        <begin position="150"/>
        <end position="172"/>
    </location>
</feature>
<evidence type="ECO:0000256" key="1">
    <source>
        <dbReference type="SAM" id="MobiDB-lite"/>
    </source>
</evidence>
<comment type="caution">
    <text evidence="2">The sequence shown here is derived from an EMBL/GenBank/DDBJ whole genome shotgun (WGS) entry which is preliminary data.</text>
</comment>
<dbReference type="AlphaFoldDB" id="A0A4Y7S7D3"/>
<accession>A0A4Y7S7D3</accession>
<evidence type="ECO:0000313" key="2">
    <source>
        <dbReference type="EMBL" id="TEB17265.1"/>
    </source>
</evidence>
<proteinExistence type="predicted"/>
<feature type="compositionally biased region" description="Pro residues" evidence="1">
    <location>
        <begin position="93"/>
        <end position="103"/>
    </location>
</feature>
<feature type="region of interest" description="Disordered" evidence="1">
    <location>
        <begin position="265"/>
        <end position="286"/>
    </location>
</feature>
<organism evidence="2 3">
    <name type="scientific">Coprinellus micaceus</name>
    <name type="common">Glistening ink-cap mushroom</name>
    <name type="synonym">Coprinus micaceus</name>
    <dbReference type="NCBI Taxonomy" id="71717"/>
    <lineage>
        <taxon>Eukaryota</taxon>
        <taxon>Fungi</taxon>
        <taxon>Dikarya</taxon>
        <taxon>Basidiomycota</taxon>
        <taxon>Agaricomycotina</taxon>
        <taxon>Agaricomycetes</taxon>
        <taxon>Agaricomycetidae</taxon>
        <taxon>Agaricales</taxon>
        <taxon>Agaricineae</taxon>
        <taxon>Psathyrellaceae</taxon>
        <taxon>Coprinellus</taxon>
    </lineage>
</organism>
<feature type="region of interest" description="Disordered" evidence="1">
    <location>
        <begin position="85"/>
        <end position="132"/>
    </location>
</feature>
<feature type="compositionally biased region" description="Basic and acidic residues" evidence="1">
    <location>
        <begin position="265"/>
        <end position="279"/>
    </location>
</feature>
<dbReference type="Proteomes" id="UP000298030">
    <property type="component" value="Unassembled WGS sequence"/>
</dbReference>
<dbReference type="EMBL" id="QPFP01000308">
    <property type="protein sequence ID" value="TEB17265.1"/>
    <property type="molecule type" value="Genomic_DNA"/>
</dbReference>